<comment type="subcellular location">
    <subcellularLocation>
        <location evidence="1">Cell membrane</location>
        <topology evidence="1">Multi-pass membrane protein</topology>
    </subcellularLocation>
</comment>
<dbReference type="PANTHER" id="PTHR42718">
    <property type="entry name" value="MAJOR FACILITATOR SUPERFAMILY MULTIDRUG TRANSPORTER MFSC"/>
    <property type="match status" value="1"/>
</dbReference>
<gene>
    <name evidence="9" type="ORF">SacazDRAFT_00417</name>
</gene>
<evidence type="ECO:0000256" key="4">
    <source>
        <dbReference type="ARBA" id="ARBA00022692"/>
    </source>
</evidence>
<evidence type="ECO:0000256" key="7">
    <source>
        <dbReference type="SAM" id="Phobius"/>
    </source>
</evidence>
<dbReference type="Gene3D" id="1.20.1720.10">
    <property type="entry name" value="Multidrug resistance protein D"/>
    <property type="match status" value="1"/>
</dbReference>
<keyword evidence="4 7" id="KW-0812">Transmembrane</keyword>
<evidence type="ECO:0000313" key="10">
    <source>
        <dbReference type="Proteomes" id="UP000004705"/>
    </source>
</evidence>
<dbReference type="InterPro" id="IPR036259">
    <property type="entry name" value="MFS_trans_sf"/>
</dbReference>
<feature type="transmembrane region" description="Helical" evidence="7">
    <location>
        <begin position="114"/>
        <end position="135"/>
    </location>
</feature>
<dbReference type="SUPFAM" id="SSF103473">
    <property type="entry name" value="MFS general substrate transporter"/>
    <property type="match status" value="1"/>
</dbReference>
<dbReference type="NCBIfam" id="TIGR00711">
    <property type="entry name" value="efflux_EmrB"/>
    <property type="match status" value="1"/>
</dbReference>
<dbReference type="CDD" id="cd17321">
    <property type="entry name" value="MFS_MMR_MDR_like"/>
    <property type="match status" value="1"/>
</dbReference>
<dbReference type="InterPro" id="IPR004638">
    <property type="entry name" value="EmrB-like"/>
</dbReference>
<dbReference type="PROSITE" id="PS50850">
    <property type="entry name" value="MFS"/>
    <property type="match status" value="1"/>
</dbReference>
<protein>
    <submittedName>
        <fullName evidence="9">Drug resistance transporter, EmrB/QacA subfamily</fullName>
    </submittedName>
</protein>
<feature type="transmembrane region" description="Helical" evidence="7">
    <location>
        <begin position="177"/>
        <end position="197"/>
    </location>
</feature>
<organism evidence="9 10">
    <name type="scientific">Saccharomonospora azurea NA-128</name>
    <dbReference type="NCBI Taxonomy" id="882081"/>
    <lineage>
        <taxon>Bacteria</taxon>
        <taxon>Bacillati</taxon>
        <taxon>Actinomycetota</taxon>
        <taxon>Actinomycetes</taxon>
        <taxon>Pseudonocardiales</taxon>
        <taxon>Pseudonocardiaceae</taxon>
        <taxon>Saccharomonospora</taxon>
    </lineage>
</organism>
<sequence>MGREASPPAAEVLAFGDPAARWVLAATVLGSGLAFLDATVVNIALPAIGRDLGADVTGLTWTVNAYTLTLAACVLVGGSLGDRFGRRRVFLIGVAWFGAASVACAMATGVPVLVVARALQGVGAALLTPGALAILRTTFREADRSRAIGVWSGLAGLTGAVGPFLGGWLLGVGSWRWIFLINVPIVLGVLAIGARFVPESRDARAPERIDALGAALAVLGLGAVTYGLSVWPVEGGGSAVVLAALGLGVVTLVGFVAWERTTSVPMLPLRLFSAPRFAVANLVTFLVYAGLGGVFFWLVVALQVVAGWTPLAAGLSLLPITGLMLVFSPSAGVLGDKLGPRIPMTAGPLLGAVGVALLARVGPETSSWPEVVLPVTVLGVGLTLTVTPLTSTALGAVPDEHAGLASGVNNAVARTGGLVIVAALPTLTGLGAEGFGDAGVLAPAFRIAMLVCAALLAVGGIVAALFLRPPRRAPEEESVCPRYHCAIAQPPVAVAEDRSGRPSG</sequence>
<accession>H8G8F7</accession>
<keyword evidence="6 7" id="KW-0472">Membrane</keyword>
<evidence type="ECO:0000256" key="2">
    <source>
        <dbReference type="ARBA" id="ARBA00022448"/>
    </source>
</evidence>
<dbReference type="InterPro" id="IPR020846">
    <property type="entry name" value="MFS_dom"/>
</dbReference>
<evidence type="ECO:0000259" key="8">
    <source>
        <dbReference type="PROSITE" id="PS50850"/>
    </source>
</evidence>
<dbReference type="GO" id="GO:0005886">
    <property type="term" value="C:plasma membrane"/>
    <property type="evidence" value="ECO:0007669"/>
    <property type="project" value="UniProtKB-SubCell"/>
</dbReference>
<feature type="transmembrane region" description="Helical" evidence="7">
    <location>
        <begin position="89"/>
        <end position="108"/>
    </location>
</feature>
<reference evidence="9 10" key="1">
    <citation type="journal article" date="2012" name="Stand. Genomic Sci.">
        <title>Genome sequence of the soil bacterium Saccharomonospora azurea type strain (NA-128(T)).</title>
        <authorList>
            <person name="Klenk H.P."/>
            <person name="Held B."/>
            <person name="Lucas S."/>
            <person name="Lapidus A."/>
            <person name="Copeland A."/>
            <person name="Hammon N."/>
            <person name="Pitluck S."/>
            <person name="Goodwin L.A."/>
            <person name="Han C."/>
            <person name="Tapia R."/>
            <person name="Brambilla E.M."/>
            <person name="Potter G."/>
            <person name="Land M."/>
            <person name="Ivanova N."/>
            <person name="Rohde M."/>
            <person name="Goker M."/>
            <person name="Detter J.C."/>
            <person name="Kyrpides N.C."/>
            <person name="Woyke T."/>
        </authorList>
    </citation>
    <scope>NUCLEOTIDE SEQUENCE [LARGE SCALE GENOMIC DNA]</scope>
    <source>
        <strain evidence="9 10">NA-128</strain>
    </source>
</reference>
<dbReference type="PRINTS" id="PR01036">
    <property type="entry name" value="TCRTETB"/>
</dbReference>
<dbReference type="HOGENOM" id="CLU_000960_28_2_11"/>
<feature type="transmembrane region" description="Helical" evidence="7">
    <location>
        <begin position="311"/>
        <end position="335"/>
    </location>
</feature>
<keyword evidence="3" id="KW-1003">Cell membrane</keyword>
<feature type="domain" description="Major facilitator superfamily (MFS) profile" evidence="8">
    <location>
        <begin position="23"/>
        <end position="471"/>
    </location>
</feature>
<keyword evidence="2" id="KW-0813">Transport</keyword>
<dbReference type="PANTHER" id="PTHR42718:SF42">
    <property type="entry name" value="EXPORT PROTEIN"/>
    <property type="match status" value="1"/>
</dbReference>
<dbReference type="EMBL" id="CM001466">
    <property type="protein sequence ID" value="EHY87391.1"/>
    <property type="molecule type" value="Genomic_DNA"/>
</dbReference>
<name>H8G8F7_9PSEU</name>
<evidence type="ECO:0000313" key="9">
    <source>
        <dbReference type="EMBL" id="EHY87391.1"/>
    </source>
</evidence>
<feature type="transmembrane region" description="Helical" evidence="7">
    <location>
        <begin position="237"/>
        <end position="258"/>
    </location>
</feature>
<feature type="transmembrane region" description="Helical" evidence="7">
    <location>
        <begin position="279"/>
        <end position="305"/>
    </location>
</feature>
<dbReference type="Gene3D" id="1.20.1250.20">
    <property type="entry name" value="MFS general substrate transporter like domains"/>
    <property type="match status" value="1"/>
</dbReference>
<evidence type="ECO:0000256" key="5">
    <source>
        <dbReference type="ARBA" id="ARBA00022989"/>
    </source>
</evidence>
<dbReference type="InterPro" id="IPR011701">
    <property type="entry name" value="MFS"/>
</dbReference>
<feature type="transmembrane region" description="Helical" evidence="7">
    <location>
        <begin position="371"/>
        <end position="390"/>
    </location>
</feature>
<dbReference type="RefSeq" id="WP_005438155.1">
    <property type="nucleotide sequence ID" value="NZ_CM001466.1"/>
</dbReference>
<keyword evidence="10" id="KW-1185">Reference proteome</keyword>
<feature type="transmembrane region" description="Helical" evidence="7">
    <location>
        <begin position="22"/>
        <end position="47"/>
    </location>
</feature>
<dbReference type="AlphaFoldDB" id="H8G8F7"/>
<evidence type="ECO:0000256" key="6">
    <source>
        <dbReference type="ARBA" id="ARBA00023136"/>
    </source>
</evidence>
<dbReference type="OrthoDB" id="9812221at2"/>
<dbReference type="GO" id="GO:0022857">
    <property type="term" value="F:transmembrane transporter activity"/>
    <property type="evidence" value="ECO:0007669"/>
    <property type="project" value="InterPro"/>
</dbReference>
<proteinExistence type="predicted"/>
<feature type="transmembrane region" description="Helical" evidence="7">
    <location>
        <begin position="147"/>
        <end position="171"/>
    </location>
</feature>
<keyword evidence="5 7" id="KW-1133">Transmembrane helix</keyword>
<feature type="transmembrane region" description="Helical" evidence="7">
    <location>
        <begin position="411"/>
        <end position="432"/>
    </location>
</feature>
<feature type="transmembrane region" description="Helical" evidence="7">
    <location>
        <begin position="59"/>
        <end position="77"/>
    </location>
</feature>
<feature type="transmembrane region" description="Helical" evidence="7">
    <location>
        <begin position="444"/>
        <end position="467"/>
    </location>
</feature>
<feature type="transmembrane region" description="Helical" evidence="7">
    <location>
        <begin position="342"/>
        <end position="359"/>
    </location>
</feature>
<dbReference type="Proteomes" id="UP000004705">
    <property type="component" value="Chromosome"/>
</dbReference>
<dbReference type="Pfam" id="PF07690">
    <property type="entry name" value="MFS_1"/>
    <property type="match status" value="1"/>
</dbReference>
<evidence type="ECO:0000256" key="1">
    <source>
        <dbReference type="ARBA" id="ARBA00004651"/>
    </source>
</evidence>
<evidence type="ECO:0000256" key="3">
    <source>
        <dbReference type="ARBA" id="ARBA00022475"/>
    </source>
</evidence>
<feature type="transmembrane region" description="Helical" evidence="7">
    <location>
        <begin position="209"/>
        <end position="231"/>
    </location>
</feature>